<evidence type="ECO:0000313" key="1">
    <source>
        <dbReference type="EMBL" id="ENX00475.1"/>
    </source>
</evidence>
<dbReference type="HOGENOM" id="CLU_1902151_0_0_6"/>
<dbReference type="RefSeq" id="WP_005217426.1">
    <property type="nucleotide sequence ID" value="NZ_KB850089.1"/>
</dbReference>
<reference evidence="1 2" key="1">
    <citation type="submission" date="2013-02" db="EMBL/GenBank/DDBJ databases">
        <title>The Genome Sequence of Acinetobacter sp. ANC 3862.</title>
        <authorList>
            <consortium name="The Broad Institute Genome Sequencing Platform"/>
            <consortium name="The Broad Institute Genome Sequencing Center for Infectious Disease"/>
            <person name="Cerqueira G."/>
            <person name="Feldgarden M."/>
            <person name="Courvalin P."/>
            <person name="Perichon B."/>
            <person name="Grillot-Courvalin C."/>
            <person name="Clermont D."/>
            <person name="Rocha E."/>
            <person name="Yoon E.-J."/>
            <person name="Nemec A."/>
            <person name="Walker B."/>
            <person name="Young S.K."/>
            <person name="Zeng Q."/>
            <person name="Gargeya S."/>
            <person name="Fitzgerald M."/>
            <person name="Haas B."/>
            <person name="Abouelleil A."/>
            <person name="Alvarado L."/>
            <person name="Arachchi H.M."/>
            <person name="Berlin A.M."/>
            <person name="Chapman S.B."/>
            <person name="Dewar J."/>
            <person name="Goldberg J."/>
            <person name="Griggs A."/>
            <person name="Gujja S."/>
            <person name="Hansen M."/>
            <person name="Howarth C."/>
            <person name="Imamovic A."/>
            <person name="Larimer J."/>
            <person name="McCowan C."/>
            <person name="Murphy C."/>
            <person name="Neiman D."/>
            <person name="Pearson M."/>
            <person name="Priest M."/>
            <person name="Roberts A."/>
            <person name="Saif S."/>
            <person name="Shea T."/>
            <person name="Sisk P."/>
            <person name="Sykes S."/>
            <person name="Wortman J."/>
            <person name="Nusbaum C."/>
            <person name="Birren B."/>
        </authorList>
    </citation>
    <scope>NUCLEOTIDE SEQUENCE [LARGE SCALE GENOMIC DNA]</scope>
    <source>
        <strain evidence="1 2">ANC 3862</strain>
    </source>
</reference>
<evidence type="ECO:0000313" key="2">
    <source>
        <dbReference type="Proteomes" id="UP000013248"/>
    </source>
</evidence>
<dbReference type="AlphaFoldDB" id="N9NEP2"/>
<sequence length="133" mass="15156">MEINIQDERKAFIEWATSKDLIVDHEIWYNGSTKFYDGKTQSSWEAWTEQAKKLEGCAVVPEAEYKEMAQFKDLYKRAIVNAKKRKNQINLAHVAGLGVGSGRAVELCKELNIDPHATDMNVMLEAGKENNHE</sequence>
<dbReference type="EMBL" id="APRP01000022">
    <property type="protein sequence ID" value="ENX00475.1"/>
    <property type="molecule type" value="Genomic_DNA"/>
</dbReference>
<dbReference type="STRING" id="1217705.F900_02146"/>
<proteinExistence type="predicted"/>
<accession>N9NEP2</accession>
<comment type="caution">
    <text evidence="1">The sequence shown here is derived from an EMBL/GenBank/DDBJ whole genome shotgun (WGS) entry which is preliminary data.</text>
</comment>
<protein>
    <submittedName>
        <fullName evidence="1">Uncharacterized protein</fullName>
    </submittedName>
</protein>
<dbReference type="Proteomes" id="UP000013248">
    <property type="component" value="Unassembled WGS sequence"/>
</dbReference>
<dbReference type="PATRIC" id="fig|1217705.3.peg.2084"/>
<organism evidence="1 2">
    <name type="scientific">Acinetobacter modestus</name>
    <dbReference type="NCBI Taxonomy" id="1776740"/>
    <lineage>
        <taxon>Bacteria</taxon>
        <taxon>Pseudomonadati</taxon>
        <taxon>Pseudomonadota</taxon>
        <taxon>Gammaproteobacteria</taxon>
        <taxon>Moraxellales</taxon>
        <taxon>Moraxellaceae</taxon>
        <taxon>Acinetobacter</taxon>
    </lineage>
</organism>
<name>N9NEP2_9GAMM</name>
<gene>
    <name evidence="1" type="ORF">F900_02146</name>
</gene>